<comment type="pathway">
    <text evidence="1">Lipid metabolism.</text>
</comment>
<accession>A0A1V4SEU4</accession>
<dbReference type="GO" id="GO:0030798">
    <property type="term" value="F:trans-aconitate 2-methyltransferase activity"/>
    <property type="evidence" value="ECO:0007669"/>
    <property type="project" value="UniProtKB-EC"/>
</dbReference>
<dbReference type="OrthoDB" id="9791837at2"/>
<evidence type="ECO:0000313" key="8">
    <source>
        <dbReference type="Proteomes" id="UP000191554"/>
    </source>
</evidence>
<keyword evidence="3 7" id="KW-0808">Transferase</keyword>
<dbReference type="Proteomes" id="UP000191554">
    <property type="component" value="Unassembled WGS sequence"/>
</dbReference>
<comment type="catalytic activity">
    <reaction evidence="5">
        <text>phosphoethanolamine + S-adenosyl-L-methionine = N-methylethanolamine phosphate + S-adenosyl-L-homocysteine + H(+)</text>
        <dbReference type="Rhea" id="RHEA:20365"/>
        <dbReference type="ChEBI" id="CHEBI:15378"/>
        <dbReference type="ChEBI" id="CHEBI:57781"/>
        <dbReference type="ChEBI" id="CHEBI:57856"/>
        <dbReference type="ChEBI" id="CHEBI:58190"/>
        <dbReference type="ChEBI" id="CHEBI:59789"/>
        <dbReference type="EC" id="2.1.1.103"/>
    </reaction>
    <physiologicalReaction direction="left-to-right" evidence="5">
        <dbReference type="Rhea" id="RHEA:20366"/>
    </physiologicalReaction>
</comment>
<dbReference type="EC" id="2.1.1.144" evidence="7"/>
<dbReference type="InterPro" id="IPR029063">
    <property type="entry name" value="SAM-dependent_MTases_sf"/>
</dbReference>
<dbReference type="InterPro" id="IPR041698">
    <property type="entry name" value="Methyltransf_25"/>
</dbReference>
<feature type="domain" description="Methyltransferase" evidence="6">
    <location>
        <begin position="51"/>
        <end position="134"/>
    </location>
</feature>
<dbReference type="CDD" id="cd02440">
    <property type="entry name" value="AdoMet_MTases"/>
    <property type="match status" value="1"/>
</dbReference>
<comment type="caution">
    <text evidence="7">The sequence shown here is derived from an EMBL/GenBank/DDBJ whole genome shotgun (WGS) entry which is preliminary data.</text>
</comment>
<dbReference type="PANTHER" id="PTHR44307">
    <property type="entry name" value="PHOSPHOETHANOLAMINE METHYLTRANSFERASE"/>
    <property type="match status" value="1"/>
</dbReference>
<name>A0A1V4SEU4_RUMHU</name>
<keyword evidence="8" id="KW-1185">Reference proteome</keyword>
<evidence type="ECO:0000256" key="5">
    <source>
        <dbReference type="ARBA" id="ARBA00047622"/>
    </source>
</evidence>
<dbReference type="PANTHER" id="PTHR44307:SF2">
    <property type="entry name" value="PHOSPHOETHANOLAMINE METHYLTRANSFERASE ISOFORM X1"/>
    <property type="match status" value="1"/>
</dbReference>
<evidence type="ECO:0000313" key="7">
    <source>
        <dbReference type="EMBL" id="OPX42370.1"/>
    </source>
</evidence>
<dbReference type="Gene3D" id="3.40.50.150">
    <property type="entry name" value="Vaccinia Virus protein VP39"/>
    <property type="match status" value="1"/>
</dbReference>
<sequence length="204" mass="23961">MSHMEKIKQYYEANNVEGYPDYYILGWESEAAQKLRFKQLVGAIDLNDKTVLDVGCGTGNLLEYVSERFRNVNYRGIDVLPHMIKRAEEKRLNGKFECIDLFKSNPYRAKAFDVIFSSGIFNLNLGNNQLFLTEAVEIFQTLAREDISFNLLWDKSKDMDNKYFYFSPEEVFETLSNKYKKQWNISIEKGYLHNDFTVHLSKII</sequence>
<evidence type="ECO:0000256" key="1">
    <source>
        <dbReference type="ARBA" id="ARBA00005189"/>
    </source>
</evidence>
<comment type="pathway">
    <text evidence="4">Phospholipid metabolism.</text>
</comment>
<evidence type="ECO:0000256" key="4">
    <source>
        <dbReference type="ARBA" id="ARBA00025707"/>
    </source>
</evidence>
<dbReference type="GO" id="GO:0000234">
    <property type="term" value="F:phosphoethanolamine N-methyltransferase activity"/>
    <property type="evidence" value="ECO:0007669"/>
    <property type="project" value="UniProtKB-EC"/>
</dbReference>
<evidence type="ECO:0000256" key="3">
    <source>
        <dbReference type="ARBA" id="ARBA00022679"/>
    </source>
</evidence>
<evidence type="ECO:0000259" key="6">
    <source>
        <dbReference type="Pfam" id="PF13649"/>
    </source>
</evidence>
<dbReference type="STRING" id="48256.CLHUN_36670"/>
<keyword evidence="2 7" id="KW-0489">Methyltransferase</keyword>
<protein>
    <submittedName>
        <fullName evidence="7">Trans-aconitate 2-methyltransferase</fullName>
        <ecNumber evidence="7">2.1.1.144</ecNumber>
    </submittedName>
</protein>
<dbReference type="AlphaFoldDB" id="A0A1V4SEU4"/>
<dbReference type="EMBL" id="MZGX01000029">
    <property type="protein sequence ID" value="OPX42370.1"/>
    <property type="molecule type" value="Genomic_DNA"/>
</dbReference>
<dbReference type="Pfam" id="PF13649">
    <property type="entry name" value="Methyltransf_25"/>
    <property type="match status" value="1"/>
</dbReference>
<organism evidence="7 8">
    <name type="scientific">Ruminiclostridium hungatei</name>
    <name type="common">Clostridium hungatei</name>
    <dbReference type="NCBI Taxonomy" id="48256"/>
    <lineage>
        <taxon>Bacteria</taxon>
        <taxon>Bacillati</taxon>
        <taxon>Bacillota</taxon>
        <taxon>Clostridia</taxon>
        <taxon>Eubacteriales</taxon>
        <taxon>Oscillospiraceae</taxon>
        <taxon>Ruminiclostridium</taxon>
    </lineage>
</organism>
<evidence type="ECO:0000256" key="2">
    <source>
        <dbReference type="ARBA" id="ARBA00022603"/>
    </source>
</evidence>
<reference evidence="7 8" key="1">
    <citation type="submission" date="2017-03" db="EMBL/GenBank/DDBJ databases">
        <title>Genome sequence of Clostridium hungatei DSM 14427.</title>
        <authorList>
            <person name="Poehlein A."/>
            <person name="Daniel R."/>
        </authorList>
    </citation>
    <scope>NUCLEOTIDE SEQUENCE [LARGE SCALE GENOMIC DNA]</scope>
    <source>
        <strain evidence="7 8">DSM 14427</strain>
    </source>
</reference>
<dbReference type="RefSeq" id="WP_080066076.1">
    <property type="nucleotide sequence ID" value="NZ_MZGX01000029.1"/>
</dbReference>
<proteinExistence type="predicted"/>
<gene>
    <name evidence="7" type="primary">tam</name>
    <name evidence="7" type="ORF">CLHUN_36670</name>
</gene>
<dbReference type="SUPFAM" id="SSF53335">
    <property type="entry name" value="S-adenosyl-L-methionine-dependent methyltransferases"/>
    <property type="match status" value="1"/>
</dbReference>
<dbReference type="GO" id="GO:0032259">
    <property type="term" value="P:methylation"/>
    <property type="evidence" value="ECO:0007669"/>
    <property type="project" value="UniProtKB-KW"/>
</dbReference>